<dbReference type="InterPro" id="IPR006034">
    <property type="entry name" value="Asparaginase/glutaminase-like"/>
</dbReference>
<dbReference type="PIRSF" id="PIRSF001220">
    <property type="entry name" value="L-ASNase_gatD"/>
    <property type="match status" value="1"/>
</dbReference>
<dbReference type="EMBL" id="PFPO01000092">
    <property type="protein sequence ID" value="PIZ98360.1"/>
    <property type="molecule type" value="Genomic_DNA"/>
</dbReference>
<evidence type="ECO:0000313" key="3">
    <source>
        <dbReference type="Proteomes" id="UP000230405"/>
    </source>
</evidence>
<feature type="domain" description="L-asparaginase N-terminal" evidence="1">
    <location>
        <begin position="46"/>
        <end position="181"/>
    </location>
</feature>
<evidence type="ECO:0000259" key="1">
    <source>
        <dbReference type="Pfam" id="PF00710"/>
    </source>
</evidence>
<dbReference type="InterPro" id="IPR036152">
    <property type="entry name" value="Asp/glu_Ase-like_sf"/>
</dbReference>
<reference evidence="3" key="1">
    <citation type="submission" date="2017-09" db="EMBL/GenBank/DDBJ databases">
        <title>Depth-based differentiation of microbial function through sediment-hosted aquifers and enrichment of novel symbionts in the deep terrestrial subsurface.</title>
        <authorList>
            <person name="Probst A.J."/>
            <person name="Ladd B."/>
            <person name="Jarett J.K."/>
            <person name="Geller-Mcgrath D.E."/>
            <person name="Sieber C.M.K."/>
            <person name="Emerson J.B."/>
            <person name="Anantharaman K."/>
            <person name="Thomas B.C."/>
            <person name="Malmstrom R."/>
            <person name="Stieglmeier M."/>
            <person name="Klingl A."/>
            <person name="Woyke T."/>
            <person name="Ryan C.M."/>
            <person name="Banfield J.F."/>
        </authorList>
    </citation>
    <scope>NUCLEOTIDE SEQUENCE [LARGE SCALE GENOMIC DNA]</scope>
</reference>
<dbReference type="Gene3D" id="3.40.50.1170">
    <property type="entry name" value="L-asparaginase, N-terminal domain"/>
    <property type="match status" value="1"/>
</dbReference>
<comment type="caution">
    <text evidence="2">The sequence shown here is derived from an EMBL/GenBank/DDBJ whole genome shotgun (WGS) entry which is preliminary data.</text>
</comment>
<organism evidence="2 3">
    <name type="scientific">Candidatus Komeilibacteria bacterium CG_4_10_14_0_2_um_filter_37_10</name>
    <dbReference type="NCBI Taxonomy" id="1974470"/>
    <lineage>
        <taxon>Bacteria</taxon>
        <taxon>Candidatus Komeiliibacteriota</taxon>
    </lineage>
</organism>
<sequence>MAKKSQNQVLIIVLTDNCFITQDNIRTMMPELFLLGKCQVLRINNTNATTIKHWQKIASVISQQYDSYEGFIVIENYHQVIGSAIATKLSLQSNYKSIAFVAVKELNHDFLFNQKIDELNLRLNIINSLQLIKSNLQTVMIVDEDKVIDPLWTAELRTTDLQKYVSINEQYLAQLDQVITITENLKFLPGTLKLMDQFNNKIKIIHYIDWLACEKEDRQSKKTAGYFIYLTSTITIEELNSLLKKINQSLPIVIYNNNQTIINEKINTDVIYCDQYSYRANLIKISWALGNSKDKKSFNQLFLQK</sequence>
<dbReference type="SUPFAM" id="SSF53774">
    <property type="entry name" value="Glutaminase/Asparaginase"/>
    <property type="match status" value="1"/>
</dbReference>
<dbReference type="InterPro" id="IPR037152">
    <property type="entry name" value="L-asparaginase_N_sf"/>
</dbReference>
<dbReference type="PIRSF" id="PIRSF500176">
    <property type="entry name" value="L_ASNase"/>
    <property type="match status" value="1"/>
</dbReference>
<dbReference type="InterPro" id="IPR027474">
    <property type="entry name" value="L-asparaginase_N"/>
</dbReference>
<proteinExistence type="predicted"/>
<dbReference type="AlphaFoldDB" id="A0A2M7VD75"/>
<gene>
    <name evidence="2" type="ORF">COX77_04850</name>
</gene>
<dbReference type="Proteomes" id="UP000230405">
    <property type="component" value="Unassembled WGS sequence"/>
</dbReference>
<protein>
    <recommendedName>
        <fullName evidence="1">L-asparaginase N-terminal domain-containing protein</fullName>
    </recommendedName>
</protein>
<name>A0A2M7VD75_9BACT</name>
<evidence type="ECO:0000313" key="2">
    <source>
        <dbReference type="EMBL" id="PIZ98360.1"/>
    </source>
</evidence>
<dbReference type="Pfam" id="PF00710">
    <property type="entry name" value="Asparaginase"/>
    <property type="match status" value="1"/>
</dbReference>
<accession>A0A2M7VD75</accession>